<protein>
    <recommendedName>
        <fullName evidence="4">WSC domain-containing protein</fullName>
    </recommendedName>
</protein>
<dbReference type="AlphaFoldDB" id="A0A1E3PK88"/>
<reference evidence="5 6" key="1">
    <citation type="journal article" date="2016" name="Proc. Natl. Acad. Sci. U.S.A.">
        <title>Comparative genomics of biotechnologically important yeasts.</title>
        <authorList>
            <person name="Riley R."/>
            <person name="Haridas S."/>
            <person name="Wolfe K.H."/>
            <person name="Lopes M.R."/>
            <person name="Hittinger C.T."/>
            <person name="Goeker M."/>
            <person name="Salamov A.A."/>
            <person name="Wisecaver J.H."/>
            <person name="Long T.M."/>
            <person name="Calvey C.H."/>
            <person name="Aerts A.L."/>
            <person name="Barry K.W."/>
            <person name="Choi C."/>
            <person name="Clum A."/>
            <person name="Coughlan A.Y."/>
            <person name="Deshpande S."/>
            <person name="Douglass A.P."/>
            <person name="Hanson S.J."/>
            <person name="Klenk H.-P."/>
            <person name="LaButti K.M."/>
            <person name="Lapidus A."/>
            <person name="Lindquist E.A."/>
            <person name="Lipzen A.M."/>
            <person name="Meier-Kolthoff J.P."/>
            <person name="Ohm R.A."/>
            <person name="Otillar R.P."/>
            <person name="Pangilinan J.L."/>
            <person name="Peng Y."/>
            <person name="Rokas A."/>
            <person name="Rosa C.A."/>
            <person name="Scheuner C."/>
            <person name="Sibirny A.A."/>
            <person name="Slot J.C."/>
            <person name="Stielow J.B."/>
            <person name="Sun H."/>
            <person name="Kurtzman C.P."/>
            <person name="Blackwell M."/>
            <person name="Grigoriev I.V."/>
            <person name="Jeffries T.W."/>
        </authorList>
    </citation>
    <scope>NUCLEOTIDE SEQUENCE [LARGE SCALE GENOMIC DNA]</scope>
    <source>
        <strain evidence="5 6">DSM 6958</strain>
    </source>
</reference>
<keyword evidence="2" id="KW-1133">Transmembrane helix</keyword>
<name>A0A1E3PK88_9ASCO</name>
<evidence type="ECO:0000256" key="3">
    <source>
        <dbReference type="SAM" id="SignalP"/>
    </source>
</evidence>
<dbReference type="STRING" id="857566.A0A1E3PK88"/>
<sequence length="591" mass="61214">MVRCLHLNIYSICITALTFTQIPLVQAALFLCASKNTSPGTETVNTYQSNGACTTTCTGYAYAILLGSQCWCSNIQPGTDTIVSTSNCSDSCPGYPEDKCGNIADGYYGYILLGTPSSTMSVSKAQSSASVSSKVSLSTTSSSRSSKTSSSSTSSSTKLSSSTSSSSSLPSTVSSTESPVLTSSSSQNPSTQSSTQSSRQSSKSSSITKASTSSSPNVITSVVTVTGQVQIFTVTQLRSTPSSSSPSAVGESSQAKSSSVLASEGSNSSSSSSSFWDSKGKVAGTFTAVGVVVFALLAGLIYWFFFAKRRNGDDDDDDDDEEVIRNPHAAPGAFSDFFNPRISQDSPILPIVNPSGGGGGGLNNETRLPSMNQYGNSMGGSSPAIAAAGGAGAAVLSNSGSSSRSTPPISTSQVANNNNNSPSPHTLTSYDAGILGPTILHEDDVGGTIFTSPHPDAAPRHNSFSLGSINPLHKHSRSNSQSFSDMVADAIDAKSDIGDMPLVGQYPGYSRQQHSEPIKAGISEGEIGRGGYDPYPVGFEGIGGIQSILPVDQRLDPSKLALRFGADPNGSRHSFQDDYDYSRKILRVTNG</sequence>
<feature type="compositionally biased region" description="Low complexity" evidence="1">
    <location>
        <begin position="239"/>
        <end position="275"/>
    </location>
</feature>
<dbReference type="Pfam" id="PF01822">
    <property type="entry name" value="WSC"/>
    <property type="match status" value="1"/>
</dbReference>
<dbReference type="SMART" id="SM00321">
    <property type="entry name" value="WSC"/>
    <property type="match status" value="1"/>
</dbReference>
<gene>
    <name evidence="5" type="ORF">NADFUDRAFT_41828</name>
</gene>
<feature type="compositionally biased region" description="Low complexity" evidence="1">
    <location>
        <begin position="395"/>
        <end position="405"/>
    </location>
</feature>
<feature type="region of interest" description="Disordered" evidence="1">
    <location>
        <begin position="237"/>
        <end position="275"/>
    </location>
</feature>
<dbReference type="OrthoDB" id="2537459at2759"/>
<dbReference type="InterPro" id="IPR002889">
    <property type="entry name" value="WSC_carb-bd"/>
</dbReference>
<feature type="region of interest" description="Disordered" evidence="1">
    <location>
        <begin position="395"/>
        <end position="430"/>
    </location>
</feature>
<accession>A0A1E3PK88</accession>
<dbReference type="PROSITE" id="PS51212">
    <property type="entry name" value="WSC"/>
    <property type="match status" value="1"/>
</dbReference>
<dbReference type="Proteomes" id="UP000095009">
    <property type="component" value="Unassembled WGS sequence"/>
</dbReference>
<evidence type="ECO:0000313" key="6">
    <source>
        <dbReference type="Proteomes" id="UP000095009"/>
    </source>
</evidence>
<evidence type="ECO:0000256" key="2">
    <source>
        <dbReference type="SAM" id="Phobius"/>
    </source>
</evidence>
<feature type="region of interest" description="Disordered" evidence="1">
    <location>
        <begin position="314"/>
        <end position="376"/>
    </location>
</feature>
<dbReference type="EMBL" id="KV454409">
    <property type="protein sequence ID" value="ODQ65839.1"/>
    <property type="molecule type" value="Genomic_DNA"/>
</dbReference>
<proteinExistence type="predicted"/>
<keyword evidence="3" id="KW-0732">Signal</keyword>
<feature type="compositionally biased region" description="Polar residues" evidence="1">
    <location>
        <begin position="363"/>
        <end position="376"/>
    </location>
</feature>
<evidence type="ECO:0000256" key="1">
    <source>
        <dbReference type="SAM" id="MobiDB-lite"/>
    </source>
</evidence>
<feature type="compositionally biased region" description="Polar residues" evidence="1">
    <location>
        <begin position="406"/>
        <end position="429"/>
    </location>
</feature>
<keyword evidence="6" id="KW-1185">Reference proteome</keyword>
<feature type="domain" description="WSC" evidence="4">
    <location>
        <begin position="26"/>
        <end position="114"/>
    </location>
</feature>
<feature type="transmembrane region" description="Helical" evidence="2">
    <location>
        <begin position="282"/>
        <end position="305"/>
    </location>
</feature>
<feature type="chain" id="PRO_5009133876" description="WSC domain-containing protein" evidence="3">
    <location>
        <begin position="28"/>
        <end position="591"/>
    </location>
</feature>
<feature type="signal peptide" evidence="3">
    <location>
        <begin position="1"/>
        <end position="27"/>
    </location>
</feature>
<keyword evidence="2" id="KW-0812">Transmembrane</keyword>
<feature type="region of interest" description="Disordered" evidence="1">
    <location>
        <begin position="454"/>
        <end position="481"/>
    </location>
</feature>
<organism evidence="5 6">
    <name type="scientific">Nadsonia fulvescens var. elongata DSM 6958</name>
    <dbReference type="NCBI Taxonomy" id="857566"/>
    <lineage>
        <taxon>Eukaryota</taxon>
        <taxon>Fungi</taxon>
        <taxon>Dikarya</taxon>
        <taxon>Ascomycota</taxon>
        <taxon>Saccharomycotina</taxon>
        <taxon>Dipodascomycetes</taxon>
        <taxon>Dipodascales</taxon>
        <taxon>Dipodascales incertae sedis</taxon>
        <taxon>Nadsonia</taxon>
    </lineage>
</organism>
<feature type="region of interest" description="Disordered" evidence="1">
    <location>
        <begin position="136"/>
        <end position="213"/>
    </location>
</feature>
<evidence type="ECO:0000259" key="4">
    <source>
        <dbReference type="PROSITE" id="PS51212"/>
    </source>
</evidence>
<keyword evidence="2" id="KW-0472">Membrane</keyword>
<evidence type="ECO:0000313" key="5">
    <source>
        <dbReference type="EMBL" id="ODQ65839.1"/>
    </source>
</evidence>